<dbReference type="Pfam" id="PF14072">
    <property type="entry name" value="DndB"/>
    <property type="match status" value="1"/>
</dbReference>
<dbReference type="EMBL" id="AP025637">
    <property type="protein sequence ID" value="BDG72530.1"/>
    <property type="molecule type" value="Genomic_DNA"/>
</dbReference>
<gene>
    <name evidence="1" type="ORF">Rmf_24590</name>
</gene>
<evidence type="ECO:0000313" key="1">
    <source>
        <dbReference type="EMBL" id="BDG72530.1"/>
    </source>
</evidence>
<evidence type="ECO:0000313" key="2">
    <source>
        <dbReference type="Proteomes" id="UP000831327"/>
    </source>
</evidence>
<accession>A0ABN6P5D4</accession>
<dbReference type="Gene3D" id="3.40.1350.10">
    <property type="match status" value="1"/>
</dbReference>
<name>A0ABN6P5D4_9PROT</name>
<evidence type="ECO:0008006" key="3">
    <source>
        <dbReference type="Google" id="ProtNLM"/>
    </source>
</evidence>
<dbReference type="InterPro" id="IPR011856">
    <property type="entry name" value="tRNA_endonuc-like_dom_sf"/>
</dbReference>
<dbReference type="NCBIfam" id="TIGR03187">
    <property type="entry name" value="DGQHR"/>
    <property type="match status" value="1"/>
</dbReference>
<sequence length="775" mass="88756">MEQLLLLNPLITTPSSRSTERKKRRDQFTYQTVSNGEAESLIASGWILDKKLKHRTRVRRQNSIDEDLENRVWVLLAELGFPELNQGRKFKIRFRRNNKIDGEKQIDVFAKDDETVVVVECKASAEIRKKSLQKDIEEFANLKGKISEAIKQHYGSGFKPKIIWAFATDKIIWTNEDKKRAAGENISVITERELRYFSELAKHLGPAGRYQFLAHFLENQKVPGLDDRRVPALRGKLGGRQFYAFVTTPERLLKIAFVNHRTLNDPKGMPTYQRLIARNRLKDIHNFLSEGGFFPTNIIINFTTKPKFEIKLKEEEADIHFGTLYLPDKYKSAWVIDGQHRLYGYSKHADLQKNHNIVVLAFQQMPIEDEANLFVTINNEQKTVPRTLLDDLQGELKWGSDDPRERVVAMCSRLVNILNSEPGGPFHTRVVQTGLRTTRETCLTLPALVEGLRRSNLLGGVHRKLKSYQPGPFTGKDDFATLDRARHALEDIFSLLKEANPEVWRLGADGHVWTNTGVSALLLIIAAAIEHYEAATKLDCKELSAEEIAEQVQDLIAPITARIKAQTLAQISKLFRDDVPYGSSGVRELFLKLVGVIRETTPRFGPADFDVWRSAQSQERAKDASDKVQELNDRICAVIFGIFKREYGEKDYWDRGVTNKQMKTDAYGRAQDDDISERGALEEYLNLIDYKKVVEKSEHWGWFQDIFSIQLADEKGGQAKYLRWMDKLNDVRKKTAHKSAGRPLTEAELDFIEMIHEEFFKRASKVIVEVAAKAA</sequence>
<dbReference type="InterPro" id="IPR017601">
    <property type="entry name" value="DGQHR-contain_dom"/>
</dbReference>
<keyword evidence="2" id="KW-1185">Reference proteome</keyword>
<dbReference type="CDD" id="cd16413">
    <property type="entry name" value="DGQHR_domain"/>
    <property type="match status" value="1"/>
</dbReference>
<dbReference type="InterPro" id="IPR011335">
    <property type="entry name" value="Restrct_endonuc-II-like"/>
</dbReference>
<organism evidence="1 2">
    <name type="scientific">Roseomonas fluvialis</name>
    <dbReference type="NCBI Taxonomy" id="1750527"/>
    <lineage>
        <taxon>Bacteria</taxon>
        <taxon>Pseudomonadati</taxon>
        <taxon>Pseudomonadota</taxon>
        <taxon>Alphaproteobacteria</taxon>
        <taxon>Acetobacterales</taxon>
        <taxon>Roseomonadaceae</taxon>
        <taxon>Roseomonas</taxon>
    </lineage>
</organism>
<proteinExistence type="predicted"/>
<dbReference type="InterPro" id="IPR017642">
    <property type="entry name" value="DNA_S_mod_DndB"/>
</dbReference>
<reference evidence="1 2" key="1">
    <citation type="journal article" date="2016" name="Microbes Environ.">
        <title>Phylogenetically diverse aerobic anoxygenic phototrophic bacteria isolated from epilithic biofilms in Tama river, Japan.</title>
        <authorList>
            <person name="Hirose S."/>
            <person name="Matsuura K."/>
            <person name="Haruta S."/>
        </authorList>
    </citation>
    <scope>NUCLEOTIDE SEQUENCE [LARGE SCALE GENOMIC DNA]</scope>
    <source>
        <strain evidence="1 2">S08</strain>
    </source>
</reference>
<dbReference type="Proteomes" id="UP000831327">
    <property type="component" value="Chromosome"/>
</dbReference>
<dbReference type="SUPFAM" id="SSF52980">
    <property type="entry name" value="Restriction endonuclease-like"/>
    <property type="match status" value="1"/>
</dbReference>
<dbReference type="RefSeq" id="WP_244459731.1">
    <property type="nucleotide sequence ID" value="NZ_AP025637.1"/>
</dbReference>
<protein>
    <recommendedName>
        <fullName evidence="3">DGQHR domain-containing protein</fullName>
    </recommendedName>
</protein>